<proteinExistence type="predicted"/>
<reference evidence="2 3" key="1">
    <citation type="submission" date="2015-10" db="EMBL/GenBank/DDBJ databases">
        <title>Full genome of DAOMC 229536 Phialocephala scopiformis, a fungal endophyte of spruce producing the potent anti-insectan compound rugulosin.</title>
        <authorList>
            <consortium name="DOE Joint Genome Institute"/>
            <person name="Walker A.K."/>
            <person name="Frasz S.L."/>
            <person name="Seifert K.A."/>
            <person name="Miller J.D."/>
            <person name="Mondo S.J."/>
            <person name="Labutti K."/>
            <person name="Lipzen A."/>
            <person name="Dockter R."/>
            <person name="Kennedy M."/>
            <person name="Grigoriev I.V."/>
            <person name="Spatafora J.W."/>
        </authorList>
    </citation>
    <scope>NUCLEOTIDE SEQUENCE [LARGE SCALE GENOMIC DNA]</scope>
    <source>
        <strain evidence="2 3">CBS 120377</strain>
    </source>
</reference>
<sequence>MSTSTSSAECSPVDDFVLNAAICATSEYSDPEEIEEVSHEPERRIQTGSLVITLPVELHRQIIGPLGPAGQPISGTTSLKLYAIFKEYYFANYSPRFVTTSPQLFGTSSASVTIMKLPSSNRNTKRNRAKQLSSLINKLPNELLLQIFKDLKPVSQRMLGLTSITLYKLYKEDFFQEKIYISFTELRGTPQYSNILFGWLFPDTGVTSLEIAWGRIIWDERTRILKCPPSEDSPHKKFPLPLRMQHVVLDDDLEKI</sequence>
<gene>
    <name evidence="2" type="ORF">LY89DRAFT_674987</name>
</gene>
<dbReference type="SUPFAM" id="SSF81383">
    <property type="entry name" value="F-box domain"/>
    <property type="match status" value="1"/>
</dbReference>
<dbReference type="PROSITE" id="PS50181">
    <property type="entry name" value="FBOX"/>
    <property type="match status" value="1"/>
</dbReference>
<dbReference type="RefSeq" id="XP_018065240.1">
    <property type="nucleotide sequence ID" value="XM_018213478.1"/>
</dbReference>
<dbReference type="InterPro" id="IPR036047">
    <property type="entry name" value="F-box-like_dom_sf"/>
</dbReference>
<dbReference type="InterPro" id="IPR001810">
    <property type="entry name" value="F-box_dom"/>
</dbReference>
<dbReference type="KEGG" id="psco:LY89DRAFT_674987"/>
<dbReference type="AlphaFoldDB" id="A0A194WSE4"/>
<evidence type="ECO:0000313" key="2">
    <source>
        <dbReference type="EMBL" id="KUJ10885.1"/>
    </source>
</evidence>
<dbReference type="EMBL" id="KQ947428">
    <property type="protein sequence ID" value="KUJ10885.1"/>
    <property type="molecule type" value="Genomic_DNA"/>
</dbReference>
<protein>
    <recommendedName>
        <fullName evidence="1">F-box domain-containing protein</fullName>
    </recommendedName>
</protein>
<evidence type="ECO:0000313" key="3">
    <source>
        <dbReference type="Proteomes" id="UP000070700"/>
    </source>
</evidence>
<name>A0A194WSE4_MOLSC</name>
<dbReference type="GeneID" id="28823204"/>
<feature type="domain" description="F-box" evidence="1">
    <location>
        <begin position="133"/>
        <end position="183"/>
    </location>
</feature>
<accession>A0A194WSE4</accession>
<evidence type="ECO:0000259" key="1">
    <source>
        <dbReference type="PROSITE" id="PS50181"/>
    </source>
</evidence>
<dbReference type="Proteomes" id="UP000070700">
    <property type="component" value="Unassembled WGS sequence"/>
</dbReference>
<dbReference type="InParanoid" id="A0A194WSE4"/>
<keyword evidence="3" id="KW-1185">Reference proteome</keyword>
<organism evidence="2 3">
    <name type="scientific">Mollisia scopiformis</name>
    <name type="common">Conifer needle endophyte fungus</name>
    <name type="synonym">Phialocephala scopiformis</name>
    <dbReference type="NCBI Taxonomy" id="149040"/>
    <lineage>
        <taxon>Eukaryota</taxon>
        <taxon>Fungi</taxon>
        <taxon>Dikarya</taxon>
        <taxon>Ascomycota</taxon>
        <taxon>Pezizomycotina</taxon>
        <taxon>Leotiomycetes</taxon>
        <taxon>Helotiales</taxon>
        <taxon>Mollisiaceae</taxon>
        <taxon>Mollisia</taxon>
    </lineage>
</organism>